<dbReference type="Gene3D" id="1.10.3720.10">
    <property type="entry name" value="MetI-like"/>
    <property type="match status" value="1"/>
</dbReference>
<keyword evidence="13" id="KW-1185">Reference proteome</keyword>
<evidence type="ECO:0000256" key="3">
    <source>
        <dbReference type="ARBA" id="ARBA00022448"/>
    </source>
</evidence>
<dbReference type="PROSITE" id="PS50928">
    <property type="entry name" value="ABC_TM1"/>
    <property type="match status" value="1"/>
</dbReference>
<dbReference type="InterPro" id="IPR051124">
    <property type="entry name" value="Phosphate_Transport_Permease"/>
</dbReference>
<keyword evidence="7 9" id="KW-1133">Transmembrane helix</keyword>
<dbReference type="Pfam" id="PF00528">
    <property type="entry name" value="BPD_transp_1"/>
    <property type="match status" value="1"/>
</dbReference>
<accession>A0ABU4JR00</accession>
<evidence type="ECO:0000256" key="2">
    <source>
        <dbReference type="ARBA" id="ARBA00007069"/>
    </source>
</evidence>
<evidence type="ECO:0000256" key="5">
    <source>
        <dbReference type="ARBA" id="ARBA00022592"/>
    </source>
</evidence>
<organism evidence="12 13">
    <name type="scientific">Clostridium tanneri</name>
    <dbReference type="NCBI Taxonomy" id="3037988"/>
    <lineage>
        <taxon>Bacteria</taxon>
        <taxon>Bacillati</taxon>
        <taxon>Bacillota</taxon>
        <taxon>Clostridia</taxon>
        <taxon>Eubacteriales</taxon>
        <taxon>Clostridiaceae</taxon>
        <taxon>Clostridium</taxon>
    </lineage>
</organism>
<evidence type="ECO:0000256" key="10">
    <source>
        <dbReference type="RuleBase" id="RU363054"/>
    </source>
</evidence>
<reference evidence="12 13" key="1">
    <citation type="submission" date="2023-04" db="EMBL/GenBank/DDBJ databases">
        <title>Clostridium tannerae sp. nov., isolated from the fecal material of an alpaca.</title>
        <authorList>
            <person name="Miller S."/>
            <person name="Hendry M."/>
            <person name="King J."/>
            <person name="Sankaranarayanan K."/>
            <person name="Lawson P.A."/>
        </authorList>
    </citation>
    <scope>NUCLEOTIDE SEQUENCE [LARGE SCALE GENOMIC DNA]</scope>
    <source>
        <strain evidence="12 13">A1-XYC3</strain>
    </source>
</reference>
<evidence type="ECO:0000259" key="11">
    <source>
        <dbReference type="PROSITE" id="PS50928"/>
    </source>
</evidence>
<keyword evidence="3 9" id="KW-0813">Transport</keyword>
<proteinExistence type="inferred from homology"/>
<protein>
    <recommendedName>
        <fullName evidence="10">Phosphate transport system permease protein</fullName>
    </recommendedName>
</protein>
<dbReference type="EMBL" id="JARUJP010000004">
    <property type="protein sequence ID" value="MDW8800562.1"/>
    <property type="molecule type" value="Genomic_DNA"/>
</dbReference>
<dbReference type="InterPro" id="IPR011864">
    <property type="entry name" value="Phosphate_PstC"/>
</dbReference>
<feature type="transmembrane region" description="Helical" evidence="9">
    <location>
        <begin position="255"/>
        <end position="281"/>
    </location>
</feature>
<keyword evidence="4 10" id="KW-1003">Cell membrane</keyword>
<comment type="caution">
    <text evidence="12">The sequence shown here is derived from an EMBL/GenBank/DDBJ whole genome shotgun (WGS) entry which is preliminary data.</text>
</comment>
<gene>
    <name evidence="12" type="primary">pstC</name>
    <name evidence="12" type="ORF">P8V03_05265</name>
</gene>
<dbReference type="CDD" id="cd06261">
    <property type="entry name" value="TM_PBP2"/>
    <property type="match status" value="1"/>
</dbReference>
<name>A0ABU4JR00_9CLOT</name>
<evidence type="ECO:0000256" key="4">
    <source>
        <dbReference type="ARBA" id="ARBA00022475"/>
    </source>
</evidence>
<feature type="transmembrane region" description="Helical" evidence="9">
    <location>
        <begin position="64"/>
        <end position="97"/>
    </location>
</feature>
<evidence type="ECO:0000256" key="7">
    <source>
        <dbReference type="ARBA" id="ARBA00022989"/>
    </source>
</evidence>
<evidence type="ECO:0000256" key="6">
    <source>
        <dbReference type="ARBA" id="ARBA00022692"/>
    </source>
</evidence>
<keyword evidence="6 9" id="KW-0812">Transmembrane</keyword>
<evidence type="ECO:0000313" key="13">
    <source>
        <dbReference type="Proteomes" id="UP001281656"/>
    </source>
</evidence>
<feature type="transmembrane region" description="Helical" evidence="9">
    <location>
        <begin position="109"/>
        <end position="132"/>
    </location>
</feature>
<dbReference type="RefSeq" id="WP_318797050.1">
    <property type="nucleotide sequence ID" value="NZ_JARUJP010000004.1"/>
</dbReference>
<keyword evidence="8 9" id="KW-0472">Membrane</keyword>
<evidence type="ECO:0000256" key="9">
    <source>
        <dbReference type="RuleBase" id="RU363032"/>
    </source>
</evidence>
<dbReference type="InterPro" id="IPR035906">
    <property type="entry name" value="MetI-like_sf"/>
</dbReference>
<dbReference type="PANTHER" id="PTHR30425">
    <property type="entry name" value="PHOSPHATE TRANSPORT SYSTEM PERMEASE PROTEIN PST"/>
    <property type="match status" value="1"/>
</dbReference>
<dbReference type="Proteomes" id="UP001281656">
    <property type="component" value="Unassembled WGS sequence"/>
</dbReference>
<evidence type="ECO:0000313" key="12">
    <source>
        <dbReference type="EMBL" id="MDW8800562.1"/>
    </source>
</evidence>
<feature type="transmembrane region" description="Helical" evidence="9">
    <location>
        <begin position="144"/>
        <end position="163"/>
    </location>
</feature>
<keyword evidence="5 10" id="KW-0592">Phosphate transport</keyword>
<dbReference type="NCBIfam" id="TIGR02138">
    <property type="entry name" value="phosphate_pstC"/>
    <property type="match status" value="1"/>
</dbReference>
<comment type="similarity">
    <text evidence="2 10">Belongs to the binding-protein-dependent transport system permease family. CysTW subfamily.</text>
</comment>
<dbReference type="SUPFAM" id="SSF161098">
    <property type="entry name" value="MetI-like"/>
    <property type="match status" value="1"/>
</dbReference>
<dbReference type="PANTHER" id="PTHR30425:SF1">
    <property type="entry name" value="PHOSPHATE TRANSPORT SYSTEM PERMEASE PROTEIN PSTC"/>
    <property type="match status" value="1"/>
</dbReference>
<sequence length="287" mass="31432">MYKKLEILFSIFIKTLAFISFSILCLILIFILKESLGLVHKVPFWSLISGVEWQPLELKPQVSVIPFLAATIYVSLLAVIFAVPMGVAFAIFISIIVPESIHKILKAFVNMLAGIPSVIYGFIGLSVVVKFFEGHLNFSTGESIFAGGIVLAVMILPYIVSTCDETMSKVYGKYSIYSKSLGISKWYMINNLIIPSCGRSILVSVILSTGRAMGETMAVMMVIGNSPIMPKLFGKGETIPALIALEMGSAQIGSIHYHALFASGFVLMVLLLIINTIFYSISKRIIV</sequence>
<comment type="caution">
    <text evidence="10">Lacks conserved residue(s) required for the propagation of feature annotation.</text>
</comment>
<evidence type="ECO:0000256" key="8">
    <source>
        <dbReference type="ARBA" id="ARBA00023136"/>
    </source>
</evidence>
<evidence type="ECO:0000256" key="1">
    <source>
        <dbReference type="ARBA" id="ARBA00004651"/>
    </source>
</evidence>
<feature type="transmembrane region" description="Helical" evidence="9">
    <location>
        <begin position="7"/>
        <end position="32"/>
    </location>
</feature>
<comment type="function">
    <text evidence="10">Part of the binding-protein-dependent transport system for phosphate; probably responsible for the translocation of the substrate across the membrane.</text>
</comment>
<dbReference type="InterPro" id="IPR000515">
    <property type="entry name" value="MetI-like"/>
</dbReference>
<comment type="subcellular location">
    <subcellularLocation>
        <location evidence="1 9">Cell membrane</location>
        <topology evidence="1 9">Multi-pass membrane protein</topology>
    </subcellularLocation>
</comment>
<feature type="domain" description="ABC transmembrane type-1" evidence="11">
    <location>
        <begin position="68"/>
        <end position="278"/>
    </location>
</feature>